<dbReference type="RefSeq" id="WP_229678237.1">
    <property type="nucleotide sequence ID" value="NZ_BMKM01000001.1"/>
</dbReference>
<evidence type="ECO:0000313" key="10">
    <source>
        <dbReference type="EMBL" id="GGE08795.1"/>
    </source>
</evidence>
<evidence type="ECO:0000256" key="7">
    <source>
        <dbReference type="RuleBase" id="RU003376"/>
    </source>
</evidence>
<feature type="transmembrane region" description="Helical" evidence="8">
    <location>
        <begin position="61"/>
        <end position="84"/>
    </location>
</feature>
<evidence type="ECO:0000313" key="11">
    <source>
        <dbReference type="Proteomes" id="UP000614460"/>
    </source>
</evidence>
<dbReference type="GO" id="GO:0005886">
    <property type="term" value="C:plasma membrane"/>
    <property type="evidence" value="ECO:0007669"/>
    <property type="project" value="UniProtKB-SubCell"/>
</dbReference>
<dbReference type="PANTHER" id="PTHR11403">
    <property type="entry name" value="CYTOCHROME C OXIDASE SUBUNIT III"/>
    <property type="match status" value="1"/>
</dbReference>
<keyword evidence="4 7" id="KW-0812">Transmembrane</keyword>
<dbReference type="InterPro" id="IPR000298">
    <property type="entry name" value="Cyt_c_oxidase-like_su3"/>
</dbReference>
<organism evidence="10 11">
    <name type="scientific">Sphingobacterium cellulitidis</name>
    <dbReference type="NCBI Taxonomy" id="1768011"/>
    <lineage>
        <taxon>Bacteria</taxon>
        <taxon>Pseudomonadati</taxon>
        <taxon>Bacteroidota</taxon>
        <taxon>Sphingobacteriia</taxon>
        <taxon>Sphingobacteriales</taxon>
        <taxon>Sphingobacteriaceae</taxon>
        <taxon>Sphingobacterium</taxon>
    </lineage>
</organism>
<reference evidence="10" key="1">
    <citation type="journal article" date="2014" name="Int. J. Syst. Evol. Microbiol.">
        <title>Complete genome sequence of Corynebacterium casei LMG S-19264T (=DSM 44701T), isolated from a smear-ripened cheese.</title>
        <authorList>
            <consortium name="US DOE Joint Genome Institute (JGI-PGF)"/>
            <person name="Walter F."/>
            <person name="Albersmeier A."/>
            <person name="Kalinowski J."/>
            <person name="Ruckert C."/>
        </authorList>
    </citation>
    <scope>NUCLEOTIDE SEQUENCE</scope>
    <source>
        <strain evidence="10">CGMCC 1.15966</strain>
    </source>
</reference>
<proteinExistence type="inferred from homology"/>
<evidence type="ECO:0000256" key="4">
    <source>
        <dbReference type="ARBA" id="ARBA00022692"/>
    </source>
</evidence>
<feature type="transmembrane region" description="Helical" evidence="8">
    <location>
        <begin position="180"/>
        <end position="198"/>
    </location>
</feature>
<protein>
    <submittedName>
        <fullName evidence="10">Cytochrome oxidase subunit III</fullName>
    </submittedName>
</protein>
<dbReference type="SUPFAM" id="SSF81452">
    <property type="entry name" value="Cytochrome c oxidase subunit III-like"/>
    <property type="match status" value="1"/>
</dbReference>
<accession>A0A8H9FYU1</accession>
<reference evidence="10" key="2">
    <citation type="submission" date="2020-09" db="EMBL/GenBank/DDBJ databases">
        <authorList>
            <person name="Sun Q."/>
            <person name="Zhou Y."/>
        </authorList>
    </citation>
    <scope>NUCLEOTIDE SEQUENCE</scope>
    <source>
        <strain evidence="10">CGMCC 1.15966</strain>
    </source>
</reference>
<feature type="transmembrane region" description="Helical" evidence="8">
    <location>
        <begin position="136"/>
        <end position="160"/>
    </location>
</feature>
<dbReference type="InterPro" id="IPR035973">
    <property type="entry name" value="Cyt_c_oxidase_su3-like_sf"/>
</dbReference>
<evidence type="ECO:0000256" key="8">
    <source>
        <dbReference type="SAM" id="Phobius"/>
    </source>
</evidence>
<evidence type="ECO:0000256" key="2">
    <source>
        <dbReference type="ARBA" id="ARBA00010581"/>
    </source>
</evidence>
<dbReference type="GO" id="GO:0004129">
    <property type="term" value="F:cytochrome-c oxidase activity"/>
    <property type="evidence" value="ECO:0007669"/>
    <property type="project" value="InterPro"/>
</dbReference>
<dbReference type="EMBL" id="BMKM01000001">
    <property type="protein sequence ID" value="GGE08795.1"/>
    <property type="molecule type" value="Genomic_DNA"/>
</dbReference>
<feature type="transmembrane region" description="Helical" evidence="8">
    <location>
        <begin position="28"/>
        <end position="49"/>
    </location>
</feature>
<evidence type="ECO:0000256" key="6">
    <source>
        <dbReference type="ARBA" id="ARBA00023136"/>
    </source>
</evidence>
<evidence type="ECO:0000256" key="3">
    <source>
        <dbReference type="ARBA" id="ARBA00022475"/>
    </source>
</evidence>
<dbReference type="Gene3D" id="1.20.120.80">
    <property type="entry name" value="Cytochrome c oxidase, subunit III, four-helix bundle"/>
    <property type="match status" value="1"/>
</dbReference>
<comment type="caution">
    <text evidence="10">The sequence shown here is derived from an EMBL/GenBank/DDBJ whole genome shotgun (WGS) entry which is preliminary data.</text>
</comment>
<dbReference type="GO" id="GO:0019646">
    <property type="term" value="P:aerobic electron transport chain"/>
    <property type="evidence" value="ECO:0007669"/>
    <property type="project" value="InterPro"/>
</dbReference>
<keyword evidence="5 8" id="KW-1133">Transmembrane helix</keyword>
<gene>
    <name evidence="10" type="primary">ctaE</name>
    <name evidence="10" type="ORF">GCM10011516_03140</name>
</gene>
<feature type="domain" description="Heme-copper oxidase subunit III family profile" evidence="9">
    <location>
        <begin position="1"/>
        <end position="200"/>
    </location>
</feature>
<sequence>MELQLSMDKQELMNEELLKSRKAKKFNLWLGIIGMFMMFAALTSGFIVYTASGVDKGIKTILPHAFIYSTTVIVLSSISMHFAYKAVKANQIAKQKIFLLITIVLGVVFFWLQVEAWSVLFHRGITFVNSNASQSFIYVFTGLHLAHIIAGILVLVRCYIGAVRKIALDNNIFRMELASIFWHFLDLLWIYIYVFLLLNQ</sequence>
<comment type="similarity">
    <text evidence="2 7">Belongs to the cytochrome c oxidase subunit 3 family.</text>
</comment>
<keyword evidence="6 8" id="KW-0472">Membrane</keyword>
<dbReference type="PROSITE" id="PS50253">
    <property type="entry name" value="COX3"/>
    <property type="match status" value="1"/>
</dbReference>
<dbReference type="InterPro" id="IPR024791">
    <property type="entry name" value="Cyt_c/ubiquinol_Oxase_su3"/>
</dbReference>
<dbReference type="InterPro" id="IPR013833">
    <property type="entry name" value="Cyt_c_oxidase_su3_a-hlx"/>
</dbReference>
<dbReference type="AlphaFoldDB" id="A0A8H9FYU1"/>
<dbReference type="PANTHER" id="PTHR11403:SF2">
    <property type="entry name" value="CYTOCHROME BO(3) UBIQUINOL OXIDASE SUBUNIT 3"/>
    <property type="match status" value="1"/>
</dbReference>
<feature type="transmembrane region" description="Helical" evidence="8">
    <location>
        <begin position="96"/>
        <end position="114"/>
    </location>
</feature>
<keyword evidence="3" id="KW-1003">Cell membrane</keyword>
<name>A0A8H9FYU1_9SPHI</name>
<comment type="subcellular location">
    <subcellularLocation>
        <location evidence="1 7">Cell membrane</location>
        <topology evidence="1 7">Multi-pass membrane protein</topology>
    </subcellularLocation>
</comment>
<evidence type="ECO:0000259" key="9">
    <source>
        <dbReference type="PROSITE" id="PS50253"/>
    </source>
</evidence>
<dbReference type="Pfam" id="PF00510">
    <property type="entry name" value="COX3"/>
    <property type="match status" value="1"/>
</dbReference>
<evidence type="ECO:0000256" key="1">
    <source>
        <dbReference type="ARBA" id="ARBA00004651"/>
    </source>
</evidence>
<keyword evidence="11" id="KW-1185">Reference proteome</keyword>
<dbReference type="Proteomes" id="UP000614460">
    <property type="component" value="Unassembled WGS sequence"/>
</dbReference>
<evidence type="ECO:0000256" key="5">
    <source>
        <dbReference type="ARBA" id="ARBA00022989"/>
    </source>
</evidence>